<dbReference type="AlphaFoldDB" id="A0AAD4E6V2"/>
<dbReference type="GeneID" id="64661283"/>
<keyword evidence="3" id="KW-1185">Reference proteome</keyword>
<dbReference type="RefSeq" id="XP_041226411.1">
    <property type="nucleotide sequence ID" value="XM_041366985.1"/>
</dbReference>
<evidence type="ECO:0000256" key="1">
    <source>
        <dbReference type="SAM" id="MobiDB-lite"/>
    </source>
</evidence>
<protein>
    <submittedName>
        <fullName evidence="2">Uncharacterized protein</fullName>
    </submittedName>
</protein>
<evidence type="ECO:0000313" key="2">
    <source>
        <dbReference type="EMBL" id="KAG1900835.1"/>
    </source>
</evidence>
<evidence type="ECO:0000313" key="3">
    <source>
        <dbReference type="Proteomes" id="UP001195769"/>
    </source>
</evidence>
<name>A0AAD4E6V2_9AGAM</name>
<sequence>MLGTVKLTAKDLPWWQKDGEQWPVDSATSEKLFRFRWGESHTHEDNYRGLQTIFRYICAKGAEFSPASAKALRAISDEELLDRVQTKYQDLQKALWAAKLLLSSRITTTTEASENQGTLRDAKLSKGVRQSRQQGKCEVREQKFAALSDDSEFKTDAFKTALIPQLMSEDDDETNEEGHLTRRYISCPWVWASEQRNQFIAAVDAQQDPHPPKHYTIRVRGKTLDVTILEIQKVEHHARRWMVSQEWLAQPENQKYDDPEETISVQKRVKIQKKEVAARRRVKLVDKGNTKPGKGKKKAGSKKDKGKARAIDVDEEPTQPKNTVPAQPVASTSIANQMVDNSVDSDFED</sequence>
<organism evidence="2 3">
    <name type="scientific">Suillus fuscotomentosus</name>
    <dbReference type="NCBI Taxonomy" id="1912939"/>
    <lineage>
        <taxon>Eukaryota</taxon>
        <taxon>Fungi</taxon>
        <taxon>Dikarya</taxon>
        <taxon>Basidiomycota</taxon>
        <taxon>Agaricomycotina</taxon>
        <taxon>Agaricomycetes</taxon>
        <taxon>Agaricomycetidae</taxon>
        <taxon>Boletales</taxon>
        <taxon>Suillineae</taxon>
        <taxon>Suillaceae</taxon>
        <taxon>Suillus</taxon>
    </lineage>
</organism>
<feature type="compositionally biased region" description="Polar residues" evidence="1">
    <location>
        <begin position="319"/>
        <end position="342"/>
    </location>
</feature>
<dbReference type="Proteomes" id="UP001195769">
    <property type="component" value="Unassembled WGS sequence"/>
</dbReference>
<comment type="caution">
    <text evidence="2">The sequence shown here is derived from an EMBL/GenBank/DDBJ whole genome shotgun (WGS) entry which is preliminary data.</text>
</comment>
<feature type="region of interest" description="Disordered" evidence="1">
    <location>
        <begin position="284"/>
        <end position="349"/>
    </location>
</feature>
<feature type="compositionally biased region" description="Basic and acidic residues" evidence="1">
    <location>
        <begin position="301"/>
        <end position="312"/>
    </location>
</feature>
<gene>
    <name evidence="2" type="ORF">F5891DRAFT_1188322</name>
</gene>
<dbReference type="EMBL" id="JABBWK010000025">
    <property type="protein sequence ID" value="KAG1900835.1"/>
    <property type="molecule type" value="Genomic_DNA"/>
</dbReference>
<accession>A0AAD4E6V2</accession>
<proteinExistence type="predicted"/>
<reference evidence="2" key="1">
    <citation type="journal article" date="2020" name="New Phytol.">
        <title>Comparative genomics reveals dynamic genome evolution in host specialist ectomycorrhizal fungi.</title>
        <authorList>
            <person name="Lofgren L.A."/>
            <person name="Nguyen N.H."/>
            <person name="Vilgalys R."/>
            <person name="Ruytinx J."/>
            <person name="Liao H.L."/>
            <person name="Branco S."/>
            <person name="Kuo A."/>
            <person name="LaButti K."/>
            <person name="Lipzen A."/>
            <person name="Andreopoulos W."/>
            <person name="Pangilinan J."/>
            <person name="Riley R."/>
            <person name="Hundley H."/>
            <person name="Na H."/>
            <person name="Barry K."/>
            <person name="Grigoriev I.V."/>
            <person name="Stajich J.E."/>
            <person name="Kennedy P.G."/>
        </authorList>
    </citation>
    <scope>NUCLEOTIDE SEQUENCE</scope>
    <source>
        <strain evidence="2">FC203</strain>
    </source>
</reference>